<accession>A0AAV2QBF3</accession>
<evidence type="ECO:0000313" key="3">
    <source>
        <dbReference type="Proteomes" id="UP001497623"/>
    </source>
</evidence>
<dbReference type="PANTHER" id="PTHR33244">
    <property type="entry name" value="INTEGRASE CATALYTIC DOMAIN-CONTAINING PROTEIN-RELATED"/>
    <property type="match status" value="1"/>
</dbReference>
<name>A0AAV2QBF3_MEGNR</name>
<organism evidence="2 3">
    <name type="scientific">Meganyctiphanes norvegica</name>
    <name type="common">Northern krill</name>
    <name type="synonym">Thysanopoda norvegica</name>
    <dbReference type="NCBI Taxonomy" id="48144"/>
    <lineage>
        <taxon>Eukaryota</taxon>
        <taxon>Metazoa</taxon>
        <taxon>Ecdysozoa</taxon>
        <taxon>Arthropoda</taxon>
        <taxon>Crustacea</taxon>
        <taxon>Multicrustacea</taxon>
        <taxon>Malacostraca</taxon>
        <taxon>Eumalacostraca</taxon>
        <taxon>Eucarida</taxon>
        <taxon>Euphausiacea</taxon>
        <taxon>Euphausiidae</taxon>
        <taxon>Meganyctiphanes</taxon>
    </lineage>
</organism>
<comment type="caution">
    <text evidence="2">The sequence shown here is derived from an EMBL/GenBank/DDBJ whole genome shotgun (WGS) entry which is preliminary data.</text>
</comment>
<reference evidence="2 3" key="1">
    <citation type="submission" date="2024-05" db="EMBL/GenBank/DDBJ databases">
        <authorList>
            <person name="Wallberg A."/>
        </authorList>
    </citation>
    <scope>NUCLEOTIDE SEQUENCE [LARGE SCALE GENOMIC DNA]</scope>
</reference>
<dbReference type="EMBL" id="CAXKWB010005289">
    <property type="protein sequence ID" value="CAL4077689.1"/>
    <property type="molecule type" value="Genomic_DNA"/>
</dbReference>
<feature type="non-terminal residue" evidence="2">
    <location>
        <position position="238"/>
    </location>
</feature>
<feature type="compositionally biased region" description="Polar residues" evidence="1">
    <location>
        <begin position="200"/>
        <end position="219"/>
    </location>
</feature>
<evidence type="ECO:0000256" key="1">
    <source>
        <dbReference type="SAM" id="MobiDB-lite"/>
    </source>
</evidence>
<feature type="region of interest" description="Disordered" evidence="1">
    <location>
        <begin position="152"/>
        <end position="238"/>
    </location>
</feature>
<protein>
    <submittedName>
        <fullName evidence="2">Uncharacterized protein</fullName>
    </submittedName>
</protein>
<dbReference type="Proteomes" id="UP001497623">
    <property type="component" value="Unassembled WGS sequence"/>
</dbReference>
<keyword evidence="3" id="KW-1185">Reference proteome</keyword>
<dbReference type="AlphaFoldDB" id="A0AAV2QBF3"/>
<proteinExistence type="predicted"/>
<dbReference type="PANTHER" id="PTHR33244:SF3">
    <property type="entry name" value="PEPTIDASE A2 DOMAIN-CONTAINING PROTEIN"/>
    <property type="match status" value="1"/>
</dbReference>
<evidence type="ECO:0000313" key="2">
    <source>
        <dbReference type="EMBL" id="CAL4077689.1"/>
    </source>
</evidence>
<gene>
    <name evidence="2" type="ORF">MNOR_LOCUS10477</name>
</gene>
<sequence length="238" mass="27309">MKRLLMDNTGTNGHLNTDNFLEAILQYRNTPDAATGISPARYVFHRPIRDFLPDISIAKKTDWEELTRQHQEAREKSSTRNMAAMQNHTRELTPLQIGNRVFIQNQVGIHPKRWDLTGIITSVHHFDQYMVKLDHSGRETLRNRKYLKIWKTPNMAPQDRSHSTLQRPIPSPRENPATTQTPDGDTPSCEGPPDEDETPTHGTAETEASSNQDTQSNRPQRLRRSPERLQYKTLGNPS</sequence>